<dbReference type="FunFam" id="3.60.15.10:FF:000033">
    <property type="entry name" value="MBL fold metallo-hydrolase"/>
    <property type="match status" value="1"/>
</dbReference>
<evidence type="ECO:0000313" key="3">
    <source>
        <dbReference type="EMBL" id="PZP29457.1"/>
    </source>
</evidence>
<dbReference type="InterPro" id="IPR051682">
    <property type="entry name" value="Mito_Persulfide_Diox"/>
</dbReference>
<name>A0A2W5DJZ9_9BURK</name>
<keyword evidence="1" id="KW-0479">Metal-binding</keyword>
<dbReference type="GO" id="GO:0070813">
    <property type="term" value="P:hydrogen sulfide metabolic process"/>
    <property type="evidence" value="ECO:0007669"/>
    <property type="project" value="TreeGrafter"/>
</dbReference>
<dbReference type="GO" id="GO:0046872">
    <property type="term" value="F:metal ion binding"/>
    <property type="evidence" value="ECO:0007669"/>
    <property type="project" value="UniProtKB-KW"/>
</dbReference>
<dbReference type="GO" id="GO:0050313">
    <property type="term" value="F:sulfur dioxygenase activity"/>
    <property type="evidence" value="ECO:0007669"/>
    <property type="project" value="InterPro"/>
</dbReference>
<keyword evidence="3" id="KW-0378">Hydrolase</keyword>
<organism evidence="3 4">
    <name type="scientific">Roseateles depolymerans</name>
    <dbReference type="NCBI Taxonomy" id="76731"/>
    <lineage>
        <taxon>Bacteria</taxon>
        <taxon>Pseudomonadati</taxon>
        <taxon>Pseudomonadota</taxon>
        <taxon>Betaproteobacteria</taxon>
        <taxon>Burkholderiales</taxon>
        <taxon>Sphaerotilaceae</taxon>
        <taxon>Roseateles</taxon>
    </lineage>
</organism>
<evidence type="ECO:0000256" key="1">
    <source>
        <dbReference type="ARBA" id="ARBA00022723"/>
    </source>
</evidence>
<sequence length="290" mass="32218">MTAFPQPLVNAFFDPATWTVSYVVYDRPRGHCAIVDSVLDYDAKSGRTSTESADRIVTFVQAQGLTVQWILETHAHADHISAANYLRRKLRGQVAIGAAITDVQNVFKRIFNLEPEFHPDGRQFDHLFQADEGFTIGTLQAQALPVPGHTPACMAYRVQNVVFVGDTLFMPDVGTARCDFPGGDARQLYRSVQKLLSLPADTRLYMCHDYPPGTREPAWTSTVAEQRASNIHIRDGVSEEDFVSMRTRRDAGLAMPNLILPSVQINIRAGDMPPAEDNGTTYLKIPLNTL</sequence>
<comment type="caution">
    <text evidence="3">The sequence shown here is derived from an EMBL/GenBank/DDBJ whole genome shotgun (WGS) entry which is preliminary data.</text>
</comment>
<evidence type="ECO:0000313" key="4">
    <source>
        <dbReference type="Proteomes" id="UP000249633"/>
    </source>
</evidence>
<accession>A0A2W5DJZ9</accession>
<dbReference type="Gene3D" id="3.60.15.10">
    <property type="entry name" value="Ribonuclease Z/Hydroxyacylglutathione hydrolase-like"/>
    <property type="match status" value="1"/>
</dbReference>
<dbReference type="SMART" id="SM00849">
    <property type="entry name" value="Lactamase_B"/>
    <property type="match status" value="1"/>
</dbReference>
<protein>
    <submittedName>
        <fullName evidence="3">MBL fold metallo-hydrolase</fullName>
    </submittedName>
</protein>
<dbReference type="InterPro" id="IPR036866">
    <property type="entry name" value="RibonucZ/Hydroxyglut_hydro"/>
</dbReference>
<dbReference type="CDD" id="cd07724">
    <property type="entry name" value="POD-like_MBL-fold"/>
    <property type="match status" value="1"/>
</dbReference>
<dbReference type="Proteomes" id="UP000249633">
    <property type="component" value="Unassembled WGS sequence"/>
</dbReference>
<gene>
    <name evidence="3" type="ORF">DI603_17505</name>
</gene>
<dbReference type="PANTHER" id="PTHR43084:SF1">
    <property type="entry name" value="PERSULFIDE DIOXYGENASE ETHE1, MITOCHONDRIAL"/>
    <property type="match status" value="1"/>
</dbReference>
<dbReference type="EMBL" id="QFOD01000018">
    <property type="protein sequence ID" value="PZP29457.1"/>
    <property type="molecule type" value="Genomic_DNA"/>
</dbReference>
<dbReference type="Pfam" id="PF00753">
    <property type="entry name" value="Lactamase_B"/>
    <property type="match status" value="1"/>
</dbReference>
<dbReference type="SUPFAM" id="SSF56281">
    <property type="entry name" value="Metallo-hydrolase/oxidoreductase"/>
    <property type="match status" value="1"/>
</dbReference>
<dbReference type="PANTHER" id="PTHR43084">
    <property type="entry name" value="PERSULFIDE DIOXYGENASE ETHE1"/>
    <property type="match status" value="1"/>
</dbReference>
<dbReference type="GO" id="GO:0016787">
    <property type="term" value="F:hydrolase activity"/>
    <property type="evidence" value="ECO:0007669"/>
    <property type="project" value="UniProtKB-KW"/>
</dbReference>
<reference evidence="3 4" key="1">
    <citation type="submission" date="2017-08" db="EMBL/GenBank/DDBJ databases">
        <title>Infants hospitalized years apart are colonized by the same room-sourced microbial strains.</title>
        <authorList>
            <person name="Brooks B."/>
            <person name="Olm M.R."/>
            <person name="Firek B.A."/>
            <person name="Baker R."/>
            <person name="Thomas B.C."/>
            <person name="Morowitz M.J."/>
            <person name="Banfield J.F."/>
        </authorList>
    </citation>
    <scope>NUCLEOTIDE SEQUENCE [LARGE SCALE GENOMIC DNA]</scope>
    <source>
        <strain evidence="3">S2_012_000_R2_81</strain>
    </source>
</reference>
<feature type="domain" description="Metallo-beta-lactamase" evidence="2">
    <location>
        <begin position="19"/>
        <end position="208"/>
    </location>
</feature>
<dbReference type="InterPro" id="IPR001279">
    <property type="entry name" value="Metallo-B-lactamas"/>
</dbReference>
<dbReference type="GO" id="GO:0006749">
    <property type="term" value="P:glutathione metabolic process"/>
    <property type="evidence" value="ECO:0007669"/>
    <property type="project" value="InterPro"/>
</dbReference>
<evidence type="ECO:0000259" key="2">
    <source>
        <dbReference type="SMART" id="SM00849"/>
    </source>
</evidence>
<proteinExistence type="predicted"/>
<dbReference type="InterPro" id="IPR044528">
    <property type="entry name" value="POD-like_MBL-fold"/>
</dbReference>
<dbReference type="AlphaFoldDB" id="A0A2W5DJZ9"/>